<sequence>MKRKTSLFIFLATMQCFFSIVAAQTTQWAGSYGGNGEDVAVSIYTDAAGNTYTTGYFSNFCDFDITDGTSVIEHGNDFEIFVAKYNHIGELQWAKNIGGPNGENGTAITADAAGNVYVTGVFQDEMDFDPGVGEFLMTPAGFLDTFILKLDANGNFVWAKSIAGVDYEQANGIGTDGAGNVYLAGFFFATADFDPGVAEFNMTPIGFHDCFALKLNSSGEFVWAKQWGSTNFDFVTGLKVTEAGNMHVIGTFSGDMDVNPDPAGEFILSLPTNYDGCFLVQLDTNGTFVEGVKVGHSNFRIFGFGLDIDNQGARLLSGYYGGIAEFLMADGSTTSITASDFFNSYVVKILANGQIAWVKGIDATAGSEAFGLVTNSQNEVFIGGFFDGTLNSGTLSLIQQNTQNAQESYMLKLDSNGNTMAAYQFGGADFIDGFPIGIDQNDNVYLSTAFQHTVDINPMPNAVFEITSVNHRDNFLIKMDNTVLSNPVFEHHAFTIYPNPVQEWVTINADTTFVGTAYTITDMTGRIVLSGKLDHNQTIHLAAVPAGSYIITLGQHSKKLIKI</sequence>
<dbReference type="PANTHER" id="PTHR35580">
    <property type="entry name" value="CELL SURFACE GLYCOPROTEIN (S-LAYER PROTEIN)-LIKE PROTEIN"/>
    <property type="match status" value="1"/>
</dbReference>
<dbReference type="EMBL" id="JASGBP010000002">
    <property type="protein sequence ID" value="MDI9256747.1"/>
    <property type="molecule type" value="Genomic_DNA"/>
</dbReference>
<dbReference type="RefSeq" id="WP_283238434.1">
    <property type="nucleotide sequence ID" value="NZ_JASGBP010000002.1"/>
</dbReference>
<feature type="domain" description="Secretion system C-terminal sorting" evidence="3">
    <location>
        <begin position="496"/>
        <end position="560"/>
    </location>
</feature>
<accession>A0ABT6XP45</accession>
<dbReference type="NCBIfam" id="TIGR04183">
    <property type="entry name" value="Por_Secre_tail"/>
    <property type="match status" value="1"/>
</dbReference>
<organism evidence="4 5">
    <name type="scientific">Flavobacterium sedimenticola</name>
    <dbReference type="NCBI Taxonomy" id="3043286"/>
    <lineage>
        <taxon>Bacteria</taxon>
        <taxon>Pseudomonadati</taxon>
        <taxon>Bacteroidota</taxon>
        <taxon>Flavobacteriia</taxon>
        <taxon>Flavobacteriales</taxon>
        <taxon>Flavobacteriaceae</taxon>
        <taxon>Flavobacterium</taxon>
    </lineage>
</organism>
<proteinExistence type="predicted"/>
<dbReference type="InterPro" id="IPR026444">
    <property type="entry name" value="Secre_tail"/>
</dbReference>
<dbReference type="InterPro" id="IPR052918">
    <property type="entry name" value="Motility_Chemotaxis_Reg"/>
</dbReference>
<evidence type="ECO:0000256" key="2">
    <source>
        <dbReference type="SAM" id="SignalP"/>
    </source>
</evidence>
<evidence type="ECO:0000313" key="4">
    <source>
        <dbReference type="EMBL" id="MDI9256747.1"/>
    </source>
</evidence>
<evidence type="ECO:0000313" key="5">
    <source>
        <dbReference type="Proteomes" id="UP001230035"/>
    </source>
</evidence>
<feature type="signal peptide" evidence="2">
    <location>
        <begin position="1"/>
        <end position="22"/>
    </location>
</feature>
<reference evidence="4 5" key="1">
    <citation type="submission" date="2023-05" db="EMBL/GenBank/DDBJ databases">
        <title>Flavobacterium sedimenti sp. nov., isolated from the sediment.</title>
        <authorList>
            <person name="Wu N."/>
        </authorList>
    </citation>
    <scope>NUCLEOTIDE SEQUENCE [LARGE SCALE GENOMIC DNA]</scope>
    <source>
        <strain evidence="4 5">YZ-48</strain>
    </source>
</reference>
<protein>
    <submittedName>
        <fullName evidence="4">T9SS type A sorting domain-containing protein</fullName>
    </submittedName>
</protein>
<feature type="chain" id="PRO_5045880189" evidence="2">
    <location>
        <begin position="23"/>
        <end position="563"/>
    </location>
</feature>
<gene>
    <name evidence="4" type="ORF">QHT84_04900</name>
</gene>
<dbReference type="Pfam" id="PF18962">
    <property type="entry name" value="Por_Secre_tail"/>
    <property type="match status" value="1"/>
</dbReference>
<dbReference type="PANTHER" id="PTHR35580:SF1">
    <property type="entry name" value="PHYTASE-LIKE DOMAIN-CONTAINING PROTEIN"/>
    <property type="match status" value="1"/>
</dbReference>
<keyword evidence="5" id="KW-1185">Reference proteome</keyword>
<name>A0ABT6XP45_9FLAO</name>
<dbReference type="Proteomes" id="UP001230035">
    <property type="component" value="Unassembled WGS sequence"/>
</dbReference>
<comment type="caution">
    <text evidence="4">The sequence shown here is derived from an EMBL/GenBank/DDBJ whole genome shotgun (WGS) entry which is preliminary data.</text>
</comment>
<evidence type="ECO:0000259" key="3">
    <source>
        <dbReference type="Pfam" id="PF18962"/>
    </source>
</evidence>
<keyword evidence="1 2" id="KW-0732">Signal</keyword>
<evidence type="ECO:0000256" key="1">
    <source>
        <dbReference type="ARBA" id="ARBA00022729"/>
    </source>
</evidence>
<dbReference type="SUPFAM" id="SSF101898">
    <property type="entry name" value="NHL repeat"/>
    <property type="match status" value="1"/>
</dbReference>